<dbReference type="PANTHER" id="PTHR35605">
    <property type="entry name" value="ECP2 EFFECTOR PROTEIN DOMAIN-CONTAINING PROTEIN-RELATED"/>
    <property type="match status" value="1"/>
</dbReference>
<dbReference type="PANTHER" id="PTHR35605:SF1">
    <property type="entry name" value="ECP2 EFFECTOR PROTEIN DOMAIN-CONTAINING PROTEIN-RELATED"/>
    <property type="match status" value="1"/>
</dbReference>
<dbReference type="Proteomes" id="UP000654913">
    <property type="component" value="Chromosome 2"/>
</dbReference>
<sequence length="141" mass="15384">MRMSIIAAVLASLAPAVSAQHSVNCWGKASHAPFDKLIAAVQTLDRAIYMAPTPLGPSVRADKNDCHELWCVKDVSIRFCNENTEQARSMPLQNIVNSLNAIMHDCATTYKGEKVAGGVVDHPDKWSVVVQMDDQCKPASY</sequence>
<reference evidence="2" key="2">
    <citation type="submission" date="2021-02" db="EMBL/GenBank/DDBJ databases">
        <title>Aspergillus puulaauensis MK2 genome sequence.</title>
        <authorList>
            <person name="Futagami T."/>
            <person name="Mori K."/>
            <person name="Kadooka C."/>
            <person name="Tanaka T."/>
        </authorList>
    </citation>
    <scope>NUCLEOTIDE SEQUENCE</scope>
    <source>
        <strain evidence="2">MK2</strain>
    </source>
</reference>
<dbReference type="EMBL" id="AP024444">
    <property type="protein sequence ID" value="BCS19697.1"/>
    <property type="molecule type" value="Genomic_DNA"/>
</dbReference>
<dbReference type="RefSeq" id="XP_041551891.1">
    <property type="nucleotide sequence ID" value="XM_041698736.1"/>
</dbReference>
<evidence type="ECO:0000313" key="2">
    <source>
        <dbReference type="EMBL" id="BCS19697.1"/>
    </source>
</evidence>
<organism evidence="2 3">
    <name type="scientific">Aspergillus puulaauensis</name>
    <dbReference type="NCBI Taxonomy" id="1220207"/>
    <lineage>
        <taxon>Eukaryota</taxon>
        <taxon>Fungi</taxon>
        <taxon>Dikarya</taxon>
        <taxon>Ascomycota</taxon>
        <taxon>Pezizomycotina</taxon>
        <taxon>Eurotiomycetes</taxon>
        <taxon>Eurotiomycetidae</taxon>
        <taxon>Eurotiales</taxon>
        <taxon>Aspergillaceae</taxon>
        <taxon>Aspergillus</taxon>
    </lineage>
</organism>
<dbReference type="OrthoDB" id="4467589at2759"/>
<gene>
    <name evidence="2" type="ORF">APUU_20129A</name>
</gene>
<accession>A0A7R7XE11</accession>
<feature type="signal peptide" evidence="1">
    <location>
        <begin position="1"/>
        <end position="19"/>
    </location>
</feature>
<keyword evidence="3" id="KW-1185">Reference proteome</keyword>
<protein>
    <submittedName>
        <fullName evidence="2">Uncharacterized protein</fullName>
    </submittedName>
</protein>
<keyword evidence="1" id="KW-0732">Signal</keyword>
<proteinExistence type="predicted"/>
<dbReference type="KEGG" id="apuu:APUU_20129A"/>
<reference evidence="2" key="1">
    <citation type="submission" date="2021-01" db="EMBL/GenBank/DDBJ databases">
        <authorList>
            <consortium name="Aspergillus puulaauensis MK2 genome sequencing consortium"/>
            <person name="Kazuki M."/>
            <person name="Futagami T."/>
        </authorList>
    </citation>
    <scope>NUCLEOTIDE SEQUENCE</scope>
    <source>
        <strain evidence="2">MK2</strain>
    </source>
</reference>
<evidence type="ECO:0000256" key="1">
    <source>
        <dbReference type="SAM" id="SignalP"/>
    </source>
</evidence>
<name>A0A7R7XE11_9EURO</name>
<dbReference type="GeneID" id="64969702"/>
<dbReference type="AlphaFoldDB" id="A0A7R7XE11"/>
<feature type="chain" id="PRO_5031309919" evidence="1">
    <location>
        <begin position="20"/>
        <end position="141"/>
    </location>
</feature>
<evidence type="ECO:0000313" key="3">
    <source>
        <dbReference type="Proteomes" id="UP000654913"/>
    </source>
</evidence>